<keyword evidence="6" id="KW-1185">Reference proteome</keyword>
<reference evidence="6" key="1">
    <citation type="journal article" date="2022" name="G3 (Bethesda)">
        <title>Unveiling the complete genome sequence of Alicyclobacillus acidoterrestris DSM 3922T, a taint-producing strain.</title>
        <authorList>
            <person name="Leonardo I.C."/>
            <person name="Barreto Crespo M.T."/>
            <person name="Gaspar F.B."/>
        </authorList>
    </citation>
    <scope>NUCLEOTIDE SEQUENCE [LARGE SCALE GENOMIC DNA]</scope>
    <source>
        <strain evidence="6">DSM 3922</strain>
    </source>
</reference>
<comment type="subcellular location">
    <subcellularLocation>
        <location evidence="1">Cell envelope</location>
    </subcellularLocation>
</comment>
<proteinExistence type="inferred from homology"/>
<dbReference type="STRING" id="1356854.N007_15795"/>
<dbReference type="OrthoDB" id="9774451at2"/>
<dbReference type="EMBL" id="CP080467">
    <property type="protein sequence ID" value="UNO49597.1"/>
    <property type="molecule type" value="Genomic_DNA"/>
</dbReference>
<dbReference type="InterPro" id="IPR018313">
    <property type="entry name" value="SBP_3_CS"/>
</dbReference>
<dbReference type="PANTHER" id="PTHR35936">
    <property type="entry name" value="MEMBRANE-BOUND LYTIC MUREIN TRANSGLYCOSYLASE F"/>
    <property type="match status" value="1"/>
</dbReference>
<evidence type="ECO:0000313" key="6">
    <source>
        <dbReference type="Proteomes" id="UP000829401"/>
    </source>
</evidence>
<evidence type="ECO:0000256" key="2">
    <source>
        <dbReference type="ARBA" id="ARBA00010333"/>
    </source>
</evidence>
<dbReference type="SMART" id="SM00079">
    <property type="entry name" value="PBPe"/>
    <property type="match status" value="1"/>
</dbReference>
<dbReference type="Pfam" id="PF00497">
    <property type="entry name" value="SBP_bac_3"/>
    <property type="match status" value="1"/>
</dbReference>
<comment type="similarity">
    <text evidence="2 4">Belongs to the bacterial solute-binding protein 3 family.</text>
</comment>
<evidence type="ECO:0000256" key="1">
    <source>
        <dbReference type="ARBA" id="ARBA00004196"/>
    </source>
</evidence>
<dbReference type="PROSITE" id="PS01039">
    <property type="entry name" value="SBP_BACTERIAL_3"/>
    <property type="match status" value="1"/>
</dbReference>
<dbReference type="Proteomes" id="UP000829401">
    <property type="component" value="Chromosome"/>
</dbReference>
<dbReference type="RefSeq" id="WP_021298328.1">
    <property type="nucleotide sequence ID" value="NZ_AURB01000184.1"/>
</dbReference>
<gene>
    <name evidence="5" type="ORF">K1I37_03375</name>
</gene>
<dbReference type="GO" id="GO:0016020">
    <property type="term" value="C:membrane"/>
    <property type="evidence" value="ECO:0007669"/>
    <property type="project" value="InterPro"/>
</dbReference>
<protein>
    <submittedName>
        <fullName evidence="5">Transporter substrate-binding domain-containing protein</fullName>
    </submittedName>
</protein>
<keyword evidence="3" id="KW-0732">Signal</keyword>
<evidence type="ECO:0000256" key="3">
    <source>
        <dbReference type="ARBA" id="ARBA00022729"/>
    </source>
</evidence>
<dbReference type="InterPro" id="IPR001638">
    <property type="entry name" value="Solute-binding_3/MltF_N"/>
</dbReference>
<accession>T0BNU7</accession>
<dbReference type="GO" id="GO:0015276">
    <property type="term" value="F:ligand-gated monoatomic ion channel activity"/>
    <property type="evidence" value="ECO:0007669"/>
    <property type="project" value="InterPro"/>
</dbReference>
<dbReference type="KEGG" id="aaco:K1I37_03375"/>
<dbReference type="SUPFAM" id="SSF53850">
    <property type="entry name" value="Periplasmic binding protein-like II"/>
    <property type="match status" value="1"/>
</dbReference>
<dbReference type="AlphaFoldDB" id="T0BNU7"/>
<dbReference type="PANTHER" id="PTHR35936:SF17">
    <property type="entry name" value="ARGININE-BINDING EXTRACELLULAR PROTEIN ARTP"/>
    <property type="match status" value="1"/>
</dbReference>
<organism evidence="5 6">
    <name type="scientific">Alicyclobacillus acidoterrestris (strain ATCC 49025 / DSM 3922 / CIP 106132 / NCIMB 13137 / GD3B)</name>
    <dbReference type="NCBI Taxonomy" id="1356854"/>
    <lineage>
        <taxon>Bacteria</taxon>
        <taxon>Bacillati</taxon>
        <taxon>Bacillota</taxon>
        <taxon>Bacilli</taxon>
        <taxon>Bacillales</taxon>
        <taxon>Alicyclobacillaceae</taxon>
        <taxon>Alicyclobacillus</taxon>
    </lineage>
</organism>
<accession>A0A9E7D0A6</accession>
<dbReference type="SMART" id="SM00062">
    <property type="entry name" value="PBPb"/>
    <property type="match status" value="1"/>
</dbReference>
<evidence type="ECO:0000256" key="4">
    <source>
        <dbReference type="RuleBase" id="RU003744"/>
    </source>
</evidence>
<dbReference type="eggNOG" id="COG0834">
    <property type="taxonomic scope" value="Bacteria"/>
</dbReference>
<dbReference type="PROSITE" id="PS51257">
    <property type="entry name" value="PROKAR_LIPOPROTEIN"/>
    <property type="match status" value="1"/>
</dbReference>
<dbReference type="InterPro" id="IPR001320">
    <property type="entry name" value="Iontro_rcpt_C"/>
</dbReference>
<dbReference type="Gene3D" id="3.40.190.10">
    <property type="entry name" value="Periplasmic binding protein-like II"/>
    <property type="match status" value="2"/>
</dbReference>
<dbReference type="GO" id="GO:0030313">
    <property type="term" value="C:cell envelope"/>
    <property type="evidence" value="ECO:0007669"/>
    <property type="project" value="UniProtKB-SubCell"/>
</dbReference>
<name>T0BNU7_ALIAG</name>
<evidence type="ECO:0000313" key="5">
    <source>
        <dbReference type="EMBL" id="UNO49597.1"/>
    </source>
</evidence>
<sequence length="266" mass="28263">MKRFTQIGAAVGAVAFMAAAVTGCGTNSTSGSTNSTSGSSGSEPTLVLATSADYKPYEYHDTSSGQDKIVGFDIDVANAIAKQLHFKVKIEDMDFDGLIAALQAHRADFVIAGMTATPQRKKSVDFSDVYYQAENVVITKKGDNIKSLKDLSGDKVAAQLGSIQEDAAKTIPNVKLDSLDTIPTVVQEVLSNRADAAVIENTVATGYVKSNPQLQINKIAGMTENGSAIAFPKGSPWTKKFDTAIEKMKKDGELQQLAEKWFGGGQ</sequence>